<comment type="caution">
    <text evidence="1">The sequence shown here is derived from an EMBL/GenBank/DDBJ whole genome shotgun (WGS) entry which is preliminary data.</text>
</comment>
<name>A0AAN6N174_9PEZI</name>
<reference evidence="2" key="1">
    <citation type="journal article" date="2023" name="Mol. Phylogenet. Evol.">
        <title>Genome-scale phylogeny and comparative genomics of the fungal order Sordariales.</title>
        <authorList>
            <person name="Hensen N."/>
            <person name="Bonometti L."/>
            <person name="Westerberg I."/>
            <person name="Brannstrom I.O."/>
            <person name="Guillou S."/>
            <person name="Cros-Aarteil S."/>
            <person name="Calhoun S."/>
            <person name="Haridas S."/>
            <person name="Kuo A."/>
            <person name="Mondo S."/>
            <person name="Pangilinan J."/>
            <person name="Riley R."/>
            <person name="LaButti K."/>
            <person name="Andreopoulos B."/>
            <person name="Lipzen A."/>
            <person name="Chen C."/>
            <person name="Yan M."/>
            <person name="Daum C."/>
            <person name="Ng V."/>
            <person name="Clum A."/>
            <person name="Steindorff A."/>
            <person name="Ohm R.A."/>
            <person name="Martin F."/>
            <person name="Silar P."/>
            <person name="Natvig D.O."/>
            <person name="Lalanne C."/>
            <person name="Gautier V."/>
            <person name="Ament-Velasquez S.L."/>
            <person name="Kruys A."/>
            <person name="Hutchinson M.I."/>
            <person name="Powell A.J."/>
            <person name="Barry K."/>
            <person name="Miller A.N."/>
            <person name="Grigoriev I.V."/>
            <person name="Debuchy R."/>
            <person name="Gladieux P."/>
            <person name="Hiltunen Thoren M."/>
            <person name="Johannesson H."/>
        </authorList>
    </citation>
    <scope>NUCLEOTIDE SEQUENCE [LARGE SCALE GENOMIC DNA]</scope>
    <source>
        <strain evidence="2">CBS 340.73</strain>
    </source>
</reference>
<evidence type="ECO:0000313" key="2">
    <source>
        <dbReference type="Proteomes" id="UP001303473"/>
    </source>
</evidence>
<evidence type="ECO:0000313" key="1">
    <source>
        <dbReference type="EMBL" id="KAK3936915.1"/>
    </source>
</evidence>
<protein>
    <submittedName>
        <fullName evidence="1">Uncharacterized protein</fullName>
    </submittedName>
</protein>
<accession>A0AAN6N174</accession>
<keyword evidence="2" id="KW-1185">Reference proteome</keyword>
<gene>
    <name evidence="1" type="ORF">QBC46DRAFT_357063</name>
</gene>
<dbReference type="Proteomes" id="UP001303473">
    <property type="component" value="Unassembled WGS sequence"/>
</dbReference>
<organism evidence="1 2">
    <name type="scientific">Diplogelasinospora grovesii</name>
    <dbReference type="NCBI Taxonomy" id="303347"/>
    <lineage>
        <taxon>Eukaryota</taxon>
        <taxon>Fungi</taxon>
        <taxon>Dikarya</taxon>
        <taxon>Ascomycota</taxon>
        <taxon>Pezizomycotina</taxon>
        <taxon>Sordariomycetes</taxon>
        <taxon>Sordariomycetidae</taxon>
        <taxon>Sordariales</taxon>
        <taxon>Diplogelasinosporaceae</taxon>
        <taxon>Diplogelasinospora</taxon>
    </lineage>
</organism>
<dbReference type="AlphaFoldDB" id="A0AAN6N174"/>
<dbReference type="EMBL" id="MU853868">
    <property type="protein sequence ID" value="KAK3936915.1"/>
    <property type="molecule type" value="Genomic_DNA"/>
</dbReference>
<proteinExistence type="predicted"/>
<sequence>MSGVKAPVGVRVPIIADKAPSDEDNVPAGVQVFSLDDSRIKWREAKSDQGATYQIGTLLADEDATKQLETPLGADTNPGTKTSLEENLTGTKSLALFNIEKDCTNFKWEVGDSSWKDTSQHVKDTVDITQYCLTENDSWDYRFFDETNDGYYIDTFVKGDHWVKYNSDKPSIVKIHVRSS</sequence>